<evidence type="ECO:0000256" key="2">
    <source>
        <dbReference type="ARBA" id="ARBA00022840"/>
    </source>
</evidence>
<keyword evidence="1" id="KW-0547">Nucleotide-binding</keyword>
<dbReference type="InterPro" id="IPR003593">
    <property type="entry name" value="AAA+_ATPase"/>
</dbReference>
<protein>
    <recommendedName>
        <fullName evidence="3">ABC transporter domain-containing protein</fullName>
    </recommendedName>
</protein>
<organism evidence="4">
    <name type="scientific">uncultured Thermomicrobiales bacterium</name>
    <dbReference type="NCBI Taxonomy" id="1645740"/>
    <lineage>
        <taxon>Bacteria</taxon>
        <taxon>Pseudomonadati</taxon>
        <taxon>Thermomicrobiota</taxon>
        <taxon>Thermomicrobia</taxon>
        <taxon>Thermomicrobiales</taxon>
        <taxon>environmental samples</taxon>
    </lineage>
</organism>
<dbReference type="InterPro" id="IPR027417">
    <property type="entry name" value="P-loop_NTPase"/>
</dbReference>
<dbReference type="Gene3D" id="3.40.50.300">
    <property type="entry name" value="P-loop containing nucleotide triphosphate hydrolases"/>
    <property type="match status" value="1"/>
</dbReference>
<dbReference type="InterPro" id="IPR017871">
    <property type="entry name" value="ABC_transporter-like_CS"/>
</dbReference>
<dbReference type="InterPro" id="IPR003439">
    <property type="entry name" value="ABC_transporter-like_ATP-bd"/>
</dbReference>
<dbReference type="EMBL" id="CADCWF010000276">
    <property type="protein sequence ID" value="CAA9573418.1"/>
    <property type="molecule type" value="Genomic_DNA"/>
</dbReference>
<evidence type="ECO:0000256" key="1">
    <source>
        <dbReference type="ARBA" id="ARBA00022741"/>
    </source>
</evidence>
<accession>A0A6J4VAG8</accession>
<dbReference type="PANTHER" id="PTHR43790:SF8">
    <property type="entry name" value="SUGAR ABC TRANSPORTER ATP-BINDING PROTEIN"/>
    <property type="match status" value="1"/>
</dbReference>
<dbReference type="CDD" id="cd03216">
    <property type="entry name" value="ABC_Carb_Monos_I"/>
    <property type="match status" value="1"/>
</dbReference>
<evidence type="ECO:0000313" key="4">
    <source>
        <dbReference type="EMBL" id="CAA9573418.1"/>
    </source>
</evidence>
<dbReference type="AlphaFoldDB" id="A0A6J4VAG8"/>
<dbReference type="GO" id="GO:0016887">
    <property type="term" value="F:ATP hydrolysis activity"/>
    <property type="evidence" value="ECO:0007669"/>
    <property type="project" value="InterPro"/>
</dbReference>
<evidence type="ECO:0000259" key="3">
    <source>
        <dbReference type="PROSITE" id="PS50893"/>
    </source>
</evidence>
<dbReference type="PROSITE" id="PS50893">
    <property type="entry name" value="ABC_TRANSPORTER_2"/>
    <property type="match status" value="1"/>
</dbReference>
<dbReference type="GO" id="GO:0005524">
    <property type="term" value="F:ATP binding"/>
    <property type="evidence" value="ECO:0007669"/>
    <property type="project" value="UniProtKB-KW"/>
</dbReference>
<dbReference type="InterPro" id="IPR050107">
    <property type="entry name" value="ABC_carbohydrate_import_ATPase"/>
</dbReference>
<dbReference type="SUPFAM" id="SSF52540">
    <property type="entry name" value="P-loop containing nucleoside triphosphate hydrolases"/>
    <property type="match status" value="1"/>
</dbReference>
<sequence>MDHGNGRPARSPGDAAAPLLEARNLTKRFLHVQALDDVGFRVFPGETVALVGDNGAGKSTLMKILCGAYQPDAGTILIDGQEVAFRSPRDAMALGIAVVYQDLALVDHRDVAANVFLGREPTRGMTVDKPRMDREARRVLDTLKIKIPSVHTLVGLLSGGQRQAVAIARAVDQGGRLIFMDEPTAALGVREQAKVLRLVEDLRTHGTAVVVVSHNLQHVFSIADRIVVMRGGGNAGERTKAETTPEEIVRLIVGADRIVPARE</sequence>
<gene>
    <name evidence="4" type="ORF">AVDCRST_MAG59-3819</name>
</gene>
<reference evidence="4" key="1">
    <citation type="submission" date="2020-02" db="EMBL/GenBank/DDBJ databases">
        <authorList>
            <person name="Meier V. D."/>
        </authorList>
    </citation>
    <scope>NUCLEOTIDE SEQUENCE</scope>
    <source>
        <strain evidence="4">AVDCRST_MAG59</strain>
    </source>
</reference>
<feature type="domain" description="ABC transporter" evidence="3">
    <location>
        <begin position="20"/>
        <end position="256"/>
    </location>
</feature>
<keyword evidence="2" id="KW-0067">ATP-binding</keyword>
<name>A0A6J4VAG8_9BACT</name>
<dbReference type="SMART" id="SM00382">
    <property type="entry name" value="AAA"/>
    <property type="match status" value="1"/>
</dbReference>
<dbReference type="PROSITE" id="PS00211">
    <property type="entry name" value="ABC_TRANSPORTER_1"/>
    <property type="match status" value="1"/>
</dbReference>
<dbReference type="PANTHER" id="PTHR43790">
    <property type="entry name" value="CARBOHYDRATE TRANSPORT ATP-BINDING PROTEIN MG119-RELATED"/>
    <property type="match status" value="1"/>
</dbReference>
<proteinExistence type="predicted"/>
<dbReference type="Pfam" id="PF00005">
    <property type="entry name" value="ABC_tran"/>
    <property type="match status" value="1"/>
</dbReference>